<dbReference type="SUPFAM" id="SSF52540">
    <property type="entry name" value="P-loop containing nucleoside triphosphate hydrolases"/>
    <property type="match status" value="1"/>
</dbReference>
<feature type="domain" description="HRDC" evidence="11">
    <location>
        <begin position="587"/>
        <end position="667"/>
    </location>
</feature>
<comment type="catalytic activity">
    <reaction evidence="9">
        <text>ATP + H2O = ADP + phosphate + H(+)</text>
        <dbReference type="Rhea" id="RHEA:13065"/>
        <dbReference type="ChEBI" id="CHEBI:15377"/>
        <dbReference type="ChEBI" id="CHEBI:15378"/>
        <dbReference type="ChEBI" id="CHEBI:30616"/>
        <dbReference type="ChEBI" id="CHEBI:43474"/>
        <dbReference type="ChEBI" id="CHEBI:456216"/>
        <dbReference type="EC" id="5.6.2.4"/>
    </reaction>
</comment>
<dbReference type="InterPro" id="IPR014016">
    <property type="entry name" value="UvrD-like_ATP-bd"/>
</dbReference>
<evidence type="ECO:0000313" key="14">
    <source>
        <dbReference type="EMBL" id="TBW21595.1"/>
    </source>
</evidence>
<dbReference type="EMBL" id="SJDT01000004">
    <property type="protein sequence ID" value="TBW21595.1"/>
    <property type="molecule type" value="Genomic_DNA"/>
</dbReference>
<dbReference type="PANTHER" id="PTHR11070">
    <property type="entry name" value="UVRD / RECB / PCRA DNA HELICASE FAMILY MEMBER"/>
    <property type="match status" value="1"/>
</dbReference>
<comment type="catalytic activity">
    <reaction evidence="7">
        <text>Couples ATP hydrolysis with the unwinding of duplex DNA by translocating in the 3'-5' direction.</text>
        <dbReference type="EC" id="5.6.2.4"/>
    </reaction>
</comment>
<evidence type="ECO:0000256" key="5">
    <source>
        <dbReference type="ARBA" id="ARBA00022840"/>
    </source>
</evidence>
<dbReference type="PROSITE" id="PS51217">
    <property type="entry name" value="UVRD_HELICASE_CTER"/>
    <property type="match status" value="1"/>
</dbReference>
<evidence type="ECO:0000313" key="15">
    <source>
        <dbReference type="Proteomes" id="UP000293036"/>
    </source>
</evidence>
<evidence type="ECO:0000259" key="13">
    <source>
        <dbReference type="PROSITE" id="PS51217"/>
    </source>
</evidence>
<sequence>MDYNGELLRDLDPEQRAVATSLHGPMCVLAGAGTGKTRAITYRIAHGVHSGVYDPRNVLAVTFTSRAAGEMRARLRDLGVPDVEAQTFHAAALYQLRFFWPNAIGGRLPEIKEHKLPFVSQAAAQLGMPTDRGSLKDLTEEIEWSKVSLIAPQDYAARAVEQGRINIADQSPEDIARLISAYEEVKQERNIIDFEDAILILIGIMRDRGDITSRIRNRFRHFVVDEYQDVSPMQHRLLQLWLGDRKDLCVVGDVSQTIYSFTGARSSYLSEFSKEFPQATTVKLNRNYRSTPQIVELANSTISHDQLAGAVYLNSMLPSGRPVEFSTYADDADEAAQIAGKILTLRSEGKDLSDIAVLYRTNAQSAQIENALSQAGISYALKGSERFFNRREVREAMVALRAAARVTERSALPEIVESTLKAMGWRPTAPEQMGSARERWESLRALLNLAEEMWDARKATVRDFVLELEERSQLQNVPTVNSVTLSSLHAAKGLEWPIVFLIGMSEGLMPISLANSAEKIREERRLLYVGLTRAQEELHISYAHGNGNRGKRKISRFLDEEWPQPLSLSTQKRKQAKLSHENFAHEHPDDVPLLEELKQWRQMVSEEVGKPAFVILHDATLMQIAVCKPRSLEELGKIKGIGNTKLMKYGLAILSIVDPESARRRDRY</sequence>
<dbReference type="RefSeq" id="WP_131281513.1">
    <property type="nucleotide sequence ID" value="NZ_JBHSLR010000006.1"/>
</dbReference>
<dbReference type="InterPro" id="IPR000212">
    <property type="entry name" value="DNA_helicase_UvrD/REP"/>
</dbReference>
<feature type="domain" description="UvrD-like helicase ATP-binding" evidence="12">
    <location>
        <begin position="9"/>
        <end position="291"/>
    </location>
</feature>
<evidence type="ECO:0000256" key="4">
    <source>
        <dbReference type="ARBA" id="ARBA00022806"/>
    </source>
</evidence>
<dbReference type="Pfam" id="PF13361">
    <property type="entry name" value="UvrD_C"/>
    <property type="match status" value="2"/>
</dbReference>
<dbReference type="PROSITE" id="PS51198">
    <property type="entry name" value="UVRD_HELICASE_ATP_BIND"/>
    <property type="match status" value="1"/>
</dbReference>
<dbReference type="InterPro" id="IPR010997">
    <property type="entry name" value="HRDC-like_sf"/>
</dbReference>
<dbReference type="EC" id="5.6.2.4" evidence="8"/>
<dbReference type="InterPro" id="IPR044876">
    <property type="entry name" value="HRDC_dom_sf"/>
</dbReference>
<keyword evidence="4 10" id="KW-0347">Helicase</keyword>
<dbReference type="GO" id="GO:0016887">
    <property type="term" value="F:ATP hydrolysis activity"/>
    <property type="evidence" value="ECO:0007669"/>
    <property type="project" value="RHEA"/>
</dbReference>
<dbReference type="GO" id="GO:0005524">
    <property type="term" value="F:ATP binding"/>
    <property type="evidence" value="ECO:0007669"/>
    <property type="project" value="UniProtKB-UniRule"/>
</dbReference>
<evidence type="ECO:0000256" key="2">
    <source>
        <dbReference type="ARBA" id="ARBA00022741"/>
    </source>
</evidence>
<dbReference type="CDD" id="cd18807">
    <property type="entry name" value="SF1_C_UvrD"/>
    <property type="match status" value="1"/>
</dbReference>
<reference evidence="14 15" key="1">
    <citation type="submission" date="2019-02" db="EMBL/GenBank/DDBJ databases">
        <title>Arcanobacterium bovis sp. nov., isolated from the milk of a cow with mastitis.</title>
        <authorList>
            <person name="Sammra O."/>
            <person name="Foster G."/>
            <person name="Hassan A."/>
            <person name="Alssahen M."/>
            <person name="Laemmler C."/>
            <person name="Borowiak M."/>
            <person name="Malorny B."/>
            <person name="Abdulmawjood A."/>
        </authorList>
    </citation>
    <scope>NUCLEOTIDE SEQUENCE [LARGE SCALE GENOMIC DNA]</scope>
    <source>
        <strain evidence="14 15">C605018/01/1</strain>
    </source>
</reference>
<dbReference type="SMART" id="SM00341">
    <property type="entry name" value="HRDC"/>
    <property type="match status" value="1"/>
</dbReference>
<dbReference type="AlphaFoldDB" id="A0A4Q9UZX3"/>
<feature type="binding site" evidence="10">
    <location>
        <begin position="30"/>
        <end position="37"/>
    </location>
    <ligand>
        <name>ATP</name>
        <dbReference type="ChEBI" id="CHEBI:30616"/>
    </ligand>
</feature>
<dbReference type="Gene3D" id="3.40.50.300">
    <property type="entry name" value="P-loop containing nucleotide triphosphate hydrolases"/>
    <property type="match status" value="3"/>
</dbReference>
<feature type="domain" description="UvrD-like helicase C-terminal" evidence="13">
    <location>
        <begin position="292"/>
        <end position="536"/>
    </location>
</feature>
<dbReference type="Gene3D" id="1.10.10.160">
    <property type="match status" value="1"/>
</dbReference>
<comment type="similarity">
    <text evidence="1">Belongs to the helicase family. UvrD subfamily.</text>
</comment>
<accession>A0A4Q9UZX3</accession>
<comment type="caution">
    <text evidence="14">The sequence shown here is derived from an EMBL/GenBank/DDBJ whole genome shotgun (WGS) entry which is preliminary data.</text>
</comment>
<dbReference type="GO" id="GO:0003677">
    <property type="term" value="F:DNA binding"/>
    <property type="evidence" value="ECO:0007669"/>
    <property type="project" value="InterPro"/>
</dbReference>
<evidence type="ECO:0000256" key="6">
    <source>
        <dbReference type="ARBA" id="ARBA00023235"/>
    </source>
</evidence>
<dbReference type="PROSITE" id="PS50967">
    <property type="entry name" value="HRDC"/>
    <property type="match status" value="1"/>
</dbReference>
<evidence type="ECO:0000256" key="9">
    <source>
        <dbReference type="ARBA" id="ARBA00048988"/>
    </source>
</evidence>
<dbReference type="InterPro" id="IPR013986">
    <property type="entry name" value="DExx_box_DNA_helicase_dom_sf"/>
</dbReference>
<evidence type="ECO:0000256" key="10">
    <source>
        <dbReference type="PROSITE-ProRule" id="PRU00560"/>
    </source>
</evidence>
<dbReference type="GO" id="GO:0000725">
    <property type="term" value="P:recombinational repair"/>
    <property type="evidence" value="ECO:0007669"/>
    <property type="project" value="TreeGrafter"/>
</dbReference>
<dbReference type="Pfam" id="PF00580">
    <property type="entry name" value="UvrD-helicase"/>
    <property type="match status" value="1"/>
</dbReference>
<dbReference type="SUPFAM" id="SSF47819">
    <property type="entry name" value="HRDC-like"/>
    <property type="match status" value="1"/>
</dbReference>
<dbReference type="OrthoDB" id="9806690at2"/>
<evidence type="ECO:0000259" key="12">
    <source>
        <dbReference type="PROSITE" id="PS51198"/>
    </source>
</evidence>
<dbReference type="GO" id="GO:0033202">
    <property type="term" value="C:DNA helicase complex"/>
    <property type="evidence" value="ECO:0007669"/>
    <property type="project" value="TreeGrafter"/>
</dbReference>
<keyword evidence="3 10" id="KW-0378">Hydrolase</keyword>
<dbReference type="Proteomes" id="UP000293036">
    <property type="component" value="Unassembled WGS sequence"/>
</dbReference>
<gene>
    <name evidence="14" type="ORF">EZJ44_06590</name>
</gene>
<proteinExistence type="inferred from homology"/>
<dbReference type="GO" id="GO:0005829">
    <property type="term" value="C:cytosol"/>
    <property type="evidence" value="ECO:0007669"/>
    <property type="project" value="TreeGrafter"/>
</dbReference>
<keyword evidence="6" id="KW-0413">Isomerase</keyword>
<dbReference type="GO" id="GO:0043138">
    <property type="term" value="F:3'-5' DNA helicase activity"/>
    <property type="evidence" value="ECO:0007669"/>
    <property type="project" value="UniProtKB-EC"/>
</dbReference>
<evidence type="ECO:0000256" key="7">
    <source>
        <dbReference type="ARBA" id="ARBA00034617"/>
    </source>
</evidence>
<dbReference type="Gene3D" id="1.10.486.10">
    <property type="entry name" value="PCRA, domain 4"/>
    <property type="match status" value="1"/>
</dbReference>
<dbReference type="InterPro" id="IPR027417">
    <property type="entry name" value="P-loop_NTPase"/>
</dbReference>
<keyword evidence="15" id="KW-1185">Reference proteome</keyword>
<organism evidence="14 15">
    <name type="scientific">Arcanobacterium bovis</name>
    <dbReference type="NCBI Taxonomy" id="2529275"/>
    <lineage>
        <taxon>Bacteria</taxon>
        <taxon>Bacillati</taxon>
        <taxon>Actinomycetota</taxon>
        <taxon>Actinomycetes</taxon>
        <taxon>Actinomycetales</taxon>
        <taxon>Actinomycetaceae</taxon>
        <taxon>Arcanobacterium</taxon>
    </lineage>
</organism>
<dbReference type="Gene3D" id="1.10.150.80">
    <property type="entry name" value="HRDC domain"/>
    <property type="match status" value="1"/>
</dbReference>
<keyword evidence="5 10" id="KW-0067">ATP-binding</keyword>
<evidence type="ECO:0000256" key="1">
    <source>
        <dbReference type="ARBA" id="ARBA00009922"/>
    </source>
</evidence>
<dbReference type="InterPro" id="IPR002121">
    <property type="entry name" value="HRDC_dom"/>
</dbReference>
<dbReference type="Pfam" id="PF00570">
    <property type="entry name" value="HRDC"/>
    <property type="match status" value="1"/>
</dbReference>
<dbReference type="InterPro" id="IPR014017">
    <property type="entry name" value="DNA_helicase_UvrD-like_C"/>
</dbReference>
<name>A0A4Q9UZX3_9ACTO</name>
<evidence type="ECO:0000256" key="3">
    <source>
        <dbReference type="ARBA" id="ARBA00022801"/>
    </source>
</evidence>
<dbReference type="CDD" id="cd17932">
    <property type="entry name" value="DEXQc_UvrD"/>
    <property type="match status" value="1"/>
</dbReference>
<keyword evidence="2 10" id="KW-0547">Nucleotide-binding</keyword>
<protein>
    <recommendedName>
        <fullName evidence="8">DNA 3'-5' helicase</fullName>
        <ecNumber evidence="8">5.6.2.4</ecNumber>
    </recommendedName>
</protein>
<evidence type="ECO:0000259" key="11">
    <source>
        <dbReference type="PROSITE" id="PS50967"/>
    </source>
</evidence>
<evidence type="ECO:0000256" key="8">
    <source>
        <dbReference type="ARBA" id="ARBA00034808"/>
    </source>
</evidence>
<dbReference type="PANTHER" id="PTHR11070:SF69">
    <property type="entry name" value="ATP-DEPENDENT DNA HELICASE UVRD2"/>
    <property type="match status" value="1"/>
</dbReference>